<dbReference type="EMBL" id="CAMAPF010000065">
    <property type="protein sequence ID" value="CAH9090646.1"/>
    <property type="molecule type" value="Genomic_DNA"/>
</dbReference>
<feature type="region of interest" description="Disordered" evidence="1">
    <location>
        <begin position="361"/>
        <end position="391"/>
    </location>
</feature>
<dbReference type="PANTHER" id="PTHR33144:SF25">
    <property type="entry name" value="DUF4216 DOMAIN-CONTAINING PROTEIN"/>
    <property type="match status" value="1"/>
</dbReference>
<protein>
    <recommendedName>
        <fullName evidence="4">Transposase, Ptta/En/Spm, plant</fullName>
    </recommendedName>
</protein>
<evidence type="ECO:0000313" key="3">
    <source>
        <dbReference type="Proteomes" id="UP001152523"/>
    </source>
</evidence>
<keyword evidence="3" id="KW-1185">Reference proteome</keyword>
<dbReference type="PANTHER" id="PTHR33144">
    <property type="entry name" value="OS10G0409366 PROTEIN-RELATED"/>
    <property type="match status" value="1"/>
</dbReference>
<name>A0AAV0D2J1_9ASTE</name>
<dbReference type="InterPro" id="IPR004252">
    <property type="entry name" value="Probable_transposase_24"/>
</dbReference>
<feature type="compositionally biased region" description="Basic and acidic residues" evidence="1">
    <location>
        <begin position="382"/>
        <end position="391"/>
    </location>
</feature>
<dbReference type="AlphaFoldDB" id="A0AAV0D2J1"/>
<reference evidence="2" key="1">
    <citation type="submission" date="2022-07" db="EMBL/GenBank/DDBJ databases">
        <authorList>
            <person name="Macas J."/>
            <person name="Novak P."/>
            <person name="Neumann P."/>
        </authorList>
    </citation>
    <scope>NUCLEOTIDE SEQUENCE</scope>
</reference>
<feature type="region of interest" description="Disordered" evidence="1">
    <location>
        <begin position="1"/>
        <end position="21"/>
    </location>
</feature>
<evidence type="ECO:0000256" key="1">
    <source>
        <dbReference type="SAM" id="MobiDB-lite"/>
    </source>
</evidence>
<sequence length="436" mass="50201">MTNEAGGNSYEDARNQNISNNKRKLEEMGILSLSKKSIRKKPVNRAGKIVRPRTRATRSLQDIEIEDLVEGDTPTMPVKPPMNLRKRSRTYNVLCENDNDDILLEEVCVRNGISQEQLGSEAEIFRKGRGPAKGLQTKNGNKLEVEWNEYLQPVGENKSKLASYLGTLACNGVRLPLSFDTWKKVPQSMKDFIWKEVQSNVVAPVAYKKICLQSISAQWRDWKSRVKEDYFDINKTKEENLSATPSLITDQEWEFLVEKWHTPIEQENAAKNQRNRTFVGPPHRTGRKSCADIRYEMEQAGKSTDKLSVYLEMRVNKDGMIKDHQTLEQIKAFDERLDELNEDERDCVEKRNEIFDEIMGPESHGRCRTMGTGPTKSQINSKMREDESLGNKEQLKKELMEEVKHHYEPIIAELNSRIDDLTAKLDASKEQVLEQP</sequence>
<organism evidence="2 3">
    <name type="scientific">Cuscuta epithymum</name>
    <dbReference type="NCBI Taxonomy" id="186058"/>
    <lineage>
        <taxon>Eukaryota</taxon>
        <taxon>Viridiplantae</taxon>
        <taxon>Streptophyta</taxon>
        <taxon>Embryophyta</taxon>
        <taxon>Tracheophyta</taxon>
        <taxon>Spermatophyta</taxon>
        <taxon>Magnoliopsida</taxon>
        <taxon>eudicotyledons</taxon>
        <taxon>Gunneridae</taxon>
        <taxon>Pentapetalae</taxon>
        <taxon>asterids</taxon>
        <taxon>lamiids</taxon>
        <taxon>Solanales</taxon>
        <taxon>Convolvulaceae</taxon>
        <taxon>Cuscuteae</taxon>
        <taxon>Cuscuta</taxon>
        <taxon>Cuscuta subgen. Cuscuta</taxon>
    </lineage>
</organism>
<comment type="caution">
    <text evidence="2">The sequence shown here is derived from an EMBL/GenBank/DDBJ whole genome shotgun (WGS) entry which is preliminary data.</text>
</comment>
<dbReference type="Proteomes" id="UP001152523">
    <property type="component" value="Unassembled WGS sequence"/>
</dbReference>
<dbReference type="Pfam" id="PF03004">
    <property type="entry name" value="Transposase_24"/>
    <property type="match status" value="1"/>
</dbReference>
<proteinExistence type="predicted"/>
<gene>
    <name evidence="2" type="ORF">CEPIT_LOCUS11375</name>
</gene>
<feature type="compositionally biased region" description="Polar residues" evidence="1">
    <location>
        <begin position="372"/>
        <end position="381"/>
    </location>
</feature>
<evidence type="ECO:0008006" key="4">
    <source>
        <dbReference type="Google" id="ProtNLM"/>
    </source>
</evidence>
<accession>A0AAV0D2J1</accession>
<evidence type="ECO:0000313" key="2">
    <source>
        <dbReference type="EMBL" id="CAH9090646.1"/>
    </source>
</evidence>